<dbReference type="AlphaFoldDB" id="A0A9D1MBZ8"/>
<proteinExistence type="predicted"/>
<evidence type="ECO:0000313" key="3">
    <source>
        <dbReference type="Proteomes" id="UP000824109"/>
    </source>
</evidence>
<feature type="compositionally biased region" description="Polar residues" evidence="1">
    <location>
        <begin position="47"/>
        <end position="65"/>
    </location>
</feature>
<feature type="region of interest" description="Disordered" evidence="1">
    <location>
        <begin position="1"/>
        <end position="67"/>
    </location>
</feature>
<evidence type="ECO:0000313" key="2">
    <source>
        <dbReference type="EMBL" id="HIU57497.1"/>
    </source>
</evidence>
<dbReference type="Proteomes" id="UP000824109">
    <property type="component" value="Unassembled WGS sequence"/>
</dbReference>
<reference evidence="2" key="1">
    <citation type="submission" date="2020-10" db="EMBL/GenBank/DDBJ databases">
        <authorList>
            <person name="Gilroy R."/>
        </authorList>
    </citation>
    <scope>NUCLEOTIDE SEQUENCE</scope>
    <source>
        <strain evidence="2">USAMLcec3-3695</strain>
    </source>
</reference>
<evidence type="ECO:0000256" key="1">
    <source>
        <dbReference type="SAM" id="MobiDB-lite"/>
    </source>
</evidence>
<protein>
    <submittedName>
        <fullName evidence="2">Uncharacterized protein</fullName>
    </submittedName>
</protein>
<reference evidence="2" key="2">
    <citation type="journal article" date="2021" name="PeerJ">
        <title>Extensive microbial diversity within the chicken gut microbiome revealed by metagenomics and culture.</title>
        <authorList>
            <person name="Gilroy R."/>
            <person name="Ravi A."/>
            <person name="Getino M."/>
            <person name="Pursley I."/>
            <person name="Horton D.L."/>
            <person name="Alikhan N.F."/>
            <person name="Baker D."/>
            <person name="Gharbi K."/>
            <person name="Hall N."/>
            <person name="Watson M."/>
            <person name="Adriaenssens E.M."/>
            <person name="Foster-Nyarko E."/>
            <person name="Jarju S."/>
            <person name="Secka A."/>
            <person name="Antonio M."/>
            <person name="Oren A."/>
            <person name="Chaudhuri R.R."/>
            <person name="La Ragione R."/>
            <person name="Hildebrand F."/>
            <person name="Pallen M.J."/>
        </authorList>
    </citation>
    <scope>NUCLEOTIDE SEQUENCE</scope>
    <source>
        <strain evidence="2">USAMLcec3-3695</strain>
    </source>
</reference>
<feature type="compositionally biased region" description="Polar residues" evidence="1">
    <location>
        <begin position="20"/>
        <end position="40"/>
    </location>
</feature>
<organism evidence="2 3">
    <name type="scientific">Candidatus Ornithomonoglobus merdipullorum</name>
    <dbReference type="NCBI Taxonomy" id="2840895"/>
    <lineage>
        <taxon>Bacteria</taxon>
        <taxon>Bacillati</taxon>
        <taxon>Bacillota</taxon>
        <taxon>Clostridia</taxon>
        <taxon>Candidatus Ornithomonoglobus</taxon>
    </lineage>
</organism>
<accession>A0A9D1MBZ8</accession>
<comment type="caution">
    <text evidence="2">The sequence shown here is derived from an EMBL/GenBank/DDBJ whole genome shotgun (WGS) entry which is preliminary data.</text>
</comment>
<name>A0A9D1MBZ8_9FIRM</name>
<gene>
    <name evidence="2" type="ORF">IAA61_06755</name>
</gene>
<sequence>MSGRRTIVPIGDTAKKFGRTTASGKGSGVVVTNGTQSGSSAPRKPSGGTSPAKQASGGASAQPYDTDTAAGRGALRRRYAEDGDPLVAARDYTTGGGYSGAVRWDGESVTIGGVPIEPEYVIDGTAYVPRSEADTAIDEMEERNGIIGAEGVRDMWDERYGGLRDDVLYDVIGREAFSYDPEDDPVYDAYRRMYRREADDALMRVLNENNTSITGASGAVLSEALADRDLYLDRMTDMIPELAADAYSRYEGETERLLDTLDAASEIGGEYYDRLYQSDRDAYSDLIEAGEREREERQRIAENNRNAQNDSYDNALAQQELERGEVDLRYYGDMAEQELRRAVLENDISEHEYYQSLIESAMDSAERRGFFIPGDEAALPWLAAYRSGGGYSLSPYAAAAQRELMLQLARQGMMGS</sequence>
<dbReference type="EMBL" id="DVNB01000071">
    <property type="protein sequence ID" value="HIU57497.1"/>
    <property type="molecule type" value="Genomic_DNA"/>
</dbReference>